<keyword evidence="8" id="KW-0378">Hydrolase</keyword>
<evidence type="ECO:0000313" key="18">
    <source>
        <dbReference type="Proteomes" id="UP000549499"/>
    </source>
</evidence>
<dbReference type="EMBL" id="VYZB01000493">
    <property type="protein sequence ID" value="NWS74711.1"/>
    <property type="molecule type" value="Genomic_DNA"/>
</dbReference>
<keyword evidence="7" id="KW-0479">Metal-binding</keyword>
<comment type="caution">
    <text evidence="17">The sequence shown here is derived from an EMBL/GenBank/DDBJ whole genome shotgun (WGS) entry which is preliminary data.</text>
</comment>
<evidence type="ECO:0000256" key="11">
    <source>
        <dbReference type="ARBA" id="ARBA00022946"/>
    </source>
</evidence>
<keyword evidence="9" id="KW-0269">Exonuclease</keyword>
<comment type="cofactor">
    <cofactor evidence="1">
        <name>Mg(2+)</name>
        <dbReference type="ChEBI" id="CHEBI:18420"/>
    </cofactor>
</comment>
<name>A0A7K5HZE7_CROSL</name>
<dbReference type="SUPFAM" id="SSF56219">
    <property type="entry name" value="DNase I-like"/>
    <property type="match status" value="1"/>
</dbReference>
<dbReference type="PANTHER" id="PTHR12121">
    <property type="entry name" value="CARBON CATABOLITE REPRESSOR PROTEIN 4"/>
    <property type="match status" value="1"/>
</dbReference>
<evidence type="ECO:0000256" key="12">
    <source>
        <dbReference type="ARBA" id="ARBA00023128"/>
    </source>
</evidence>
<keyword evidence="4" id="KW-0597">Phosphoprotein</keyword>
<proteinExistence type="inferred from homology"/>
<feature type="domain" description="Endonuclease/exonuclease/phosphatase" evidence="15">
    <location>
        <begin position="247"/>
        <end position="549"/>
    </location>
</feature>
<dbReference type="GO" id="GO:0004535">
    <property type="term" value="F:poly(A)-specific ribonuclease activity"/>
    <property type="evidence" value="ECO:0007669"/>
    <property type="project" value="UniProtKB-ARBA"/>
</dbReference>
<protein>
    <recommendedName>
        <fullName evidence="13">2',5'-phosphodiesterase 12</fullName>
    </recommendedName>
    <alternativeName>
        <fullName evidence="14">Mitochondrial deadenylase</fullName>
    </alternativeName>
</protein>
<feature type="non-terminal residue" evidence="17">
    <location>
        <position position="1"/>
    </location>
</feature>
<accession>A0A7K5HZE7</accession>
<evidence type="ECO:0000259" key="16">
    <source>
        <dbReference type="Pfam" id="PF21171"/>
    </source>
</evidence>
<evidence type="ECO:0000256" key="1">
    <source>
        <dbReference type="ARBA" id="ARBA00001946"/>
    </source>
</evidence>
<evidence type="ECO:0000256" key="14">
    <source>
        <dbReference type="ARBA" id="ARBA00083541"/>
    </source>
</evidence>
<dbReference type="AlphaFoldDB" id="A0A7K5HZE7"/>
<keyword evidence="5" id="KW-0507">mRNA processing</keyword>
<dbReference type="Gene3D" id="3.60.10.10">
    <property type="entry name" value="Endonuclease/exonuclease/phosphatase"/>
    <property type="match status" value="1"/>
</dbReference>
<dbReference type="PANTHER" id="PTHR12121:SF37">
    <property type="entry name" value="2',5'-PHOSPHODIESTERASE 12"/>
    <property type="match status" value="1"/>
</dbReference>
<evidence type="ECO:0000256" key="5">
    <source>
        <dbReference type="ARBA" id="ARBA00022664"/>
    </source>
</evidence>
<keyword evidence="11" id="KW-0809">Transit peptide</keyword>
<comment type="similarity">
    <text evidence="3">Belongs to the CCR4/nocturin family.</text>
</comment>
<evidence type="ECO:0000256" key="9">
    <source>
        <dbReference type="ARBA" id="ARBA00022839"/>
    </source>
</evidence>
<dbReference type="GO" id="GO:0006397">
    <property type="term" value="P:mRNA processing"/>
    <property type="evidence" value="ECO:0007669"/>
    <property type="project" value="UniProtKB-KW"/>
</dbReference>
<dbReference type="Pfam" id="PF21171">
    <property type="entry name" value="PDE12-like_N"/>
    <property type="match status" value="1"/>
</dbReference>
<gene>
    <name evidence="17" type="primary">Pde12</name>
    <name evidence="17" type="ORF">CROSUL_R09254</name>
</gene>
<organism evidence="17 18">
    <name type="scientific">Crotophaga sulcirostris</name>
    <name type="common">Groove-billed ani</name>
    <dbReference type="NCBI Taxonomy" id="33598"/>
    <lineage>
        <taxon>Eukaryota</taxon>
        <taxon>Metazoa</taxon>
        <taxon>Chordata</taxon>
        <taxon>Craniata</taxon>
        <taxon>Vertebrata</taxon>
        <taxon>Euteleostomi</taxon>
        <taxon>Archelosauria</taxon>
        <taxon>Archosauria</taxon>
        <taxon>Dinosauria</taxon>
        <taxon>Saurischia</taxon>
        <taxon>Theropoda</taxon>
        <taxon>Coelurosauria</taxon>
        <taxon>Aves</taxon>
        <taxon>Neognathae</taxon>
        <taxon>Neoaves</taxon>
        <taxon>Otidimorphae</taxon>
        <taxon>Cuculiformes</taxon>
        <taxon>Crotophagidae</taxon>
        <taxon>Crotophaga</taxon>
    </lineage>
</organism>
<feature type="domain" description="2',5'-phosphodiesterase 12-like N-terminal" evidence="16">
    <location>
        <begin position="118"/>
        <end position="219"/>
    </location>
</feature>
<comment type="subcellular location">
    <subcellularLocation>
        <location evidence="2">Mitochondrion matrix</location>
    </subcellularLocation>
</comment>
<keyword evidence="6" id="KW-0540">Nuclease</keyword>
<keyword evidence="10" id="KW-0460">Magnesium</keyword>
<dbReference type="InterPro" id="IPR048821">
    <property type="entry name" value="PDE12-like_N"/>
</dbReference>
<evidence type="ECO:0000256" key="8">
    <source>
        <dbReference type="ARBA" id="ARBA00022801"/>
    </source>
</evidence>
<evidence type="ECO:0000259" key="15">
    <source>
        <dbReference type="Pfam" id="PF03372"/>
    </source>
</evidence>
<dbReference type="GO" id="GO:0000288">
    <property type="term" value="P:nuclear-transcribed mRNA catabolic process, deadenylation-dependent decay"/>
    <property type="evidence" value="ECO:0007669"/>
    <property type="project" value="TreeGrafter"/>
</dbReference>
<evidence type="ECO:0000256" key="3">
    <source>
        <dbReference type="ARBA" id="ARBA00010774"/>
    </source>
</evidence>
<dbReference type="GO" id="GO:0046872">
    <property type="term" value="F:metal ion binding"/>
    <property type="evidence" value="ECO:0007669"/>
    <property type="project" value="UniProtKB-KW"/>
</dbReference>
<dbReference type="OrthoDB" id="412787at2759"/>
<evidence type="ECO:0000256" key="10">
    <source>
        <dbReference type="ARBA" id="ARBA00022842"/>
    </source>
</evidence>
<keyword evidence="18" id="KW-1185">Reference proteome</keyword>
<evidence type="ECO:0000256" key="7">
    <source>
        <dbReference type="ARBA" id="ARBA00022723"/>
    </source>
</evidence>
<evidence type="ECO:0000313" key="17">
    <source>
        <dbReference type="EMBL" id="NWS74711.1"/>
    </source>
</evidence>
<dbReference type="GO" id="GO:0005759">
    <property type="term" value="C:mitochondrial matrix"/>
    <property type="evidence" value="ECO:0007669"/>
    <property type="project" value="UniProtKB-SubCell"/>
</dbReference>
<reference evidence="17 18" key="1">
    <citation type="submission" date="2019-09" db="EMBL/GenBank/DDBJ databases">
        <title>Bird 10,000 Genomes (B10K) Project - Family phase.</title>
        <authorList>
            <person name="Zhang G."/>
        </authorList>
    </citation>
    <scope>NUCLEOTIDE SEQUENCE [LARGE SCALE GENOMIC DNA]</scope>
    <source>
        <strain evidence="17">B10K-DU-003-44</strain>
        <tissue evidence="17">Muscle</tissue>
    </source>
</reference>
<feature type="non-terminal residue" evidence="17">
    <location>
        <position position="559"/>
    </location>
</feature>
<dbReference type="InterPro" id="IPR005135">
    <property type="entry name" value="Endo/exonuclease/phosphatase"/>
</dbReference>
<dbReference type="Pfam" id="PF03372">
    <property type="entry name" value="Exo_endo_phos"/>
    <property type="match status" value="1"/>
</dbReference>
<dbReference type="InterPro" id="IPR050410">
    <property type="entry name" value="CCR4/nocturin_mRNA_transcr"/>
</dbReference>
<dbReference type="FunFam" id="3.60.10.10:FF:000018">
    <property type="entry name" value="2',5'-phosphodiesterase 12"/>
    <property type="match status" value="1"/>
</dbReference>
<dbReference type="Proteomes" id="UP000549499">
    <property type="component" value="Unassembled WGS sequence"/>
</dbReference>
<sequence length="559" mass="61129">ERAVVRCVPSEPKLSLQLVLPDGSARHMQRDQAEPLGRALARIATNAAKGSAKAAKKSKKARAEGAAAAEEEAAAVPAVRLFSRGGEVVGAEVPNAAAWQDGAVLHIGEARYRVERNPPALTELRLPRSLLAGFPVCPTLRAEFAAPQHCRFRWFRERRGAGGWEEVGEGGEEGEGAAGRVFTPSAALVGLRLKLRCTPGDAARRVGAPREAESSGPVEAGPGACSFDARHLYTRRLCGGGALRAVSYNILADAYAQSEFSRTVLYPYCAPYALELDYRQNLLKKELAGYSADILCLQEVDKSVFADSLAPALDAFGLEGLFRIKEKQHEGLATFYRRDKFRLLSQHDIAFSDALPSDPLHQELREKLARYPLVQEKVLQRSSVLQVSVLQSTADPSRKICVANTHLYWHPKGGNIRLIQIAVALSHIKHVARDLYPGIPVMFCGDFNSTPSSGTYSFIKSGVIAEDHEDWVSNGEEERCNMPLSHPFQLLSACGEPAYTNYVGGFHGCLDYIFIDKNALEVEQVIPLPSHEEVTTYQALPSVSHPSDHIALVCDLKWK</sequence>
<evidence type="ECO:0000256" key="6">
    <source>
        <dbReference type="ARBA" id="ARBA00022722"/>
    </source>
</evidence>
<keyword evidence="12" id="KW-0496">Mitochondrion</keyword>
<evidence type="ECO:0000256" key="2">
    <source>
        <dbReference type="ARBA" id="ARBA00004305"/>
    </source>
</evidence>
<evidence type="ECO:0000256" key="4">
    <source>
        <dbReference type="ARBA" id="ARBA00022553"/>
    </source>
</evidence>
<evidence type="ECO:0000256" key="13">
    <source>
        <dbReference type="ARBA" id="ARBA00072755"/>
    </source>
</evidence>
<dbReference type="InterPro" id="IPR036691">
    <property type="entry name" value="Endo/exonu/phosph_ase_sf"/>
</dbReference>